<evidence type="ECO:0000313" key="5">
    <source>
        <dbReference type="EMBL" id="KRL68330.1"/>
    </source>
</evidence>
<gene>
    <name evidence="5" type="ORF">FC27_GL000025</name>
</gene>
<comment type="caution">
    <text evidence="5">The sequence shown here is derived from an EMBL/GenBank/DDBJ whole genome shotgun (WGS) entry which is preliminary data.</text>
</comment>
<dbReference type="InterPro" id="IPR058660">
    <property type="entry name" value="WHD_DnaB"/>
</dbReference>
<proteinExistence type="inferred from homology"/>
<evidence type="ECO:0000313" key="6">
    <source>
        <dbReference type="Proteomes" id="UP000051647"/>
    </source>
</evidence>
<evidence type="ECO:0000259" key="4">
    <source>
        <dbReference type="Pfam" id="PF25888"/>
    </source>
</evidence>
<feature type="region of interest" description="Disordered" evidence="2">
    <location>
        <begin position="392"/>
        <end position="437"/>
    </location>
</feature>
<reference evidence="5 6" key="1">
    <citation type="journal article" date="2015" name="Genome Announc.">
        <title>Expanding the biotechnology potential of lactobacilli through comparative genomics of 213 strains and associated genera.</title>
        <authorList>
            <person name="Sun Z."/>
            <person name="Harris H.M."/>
            <person name="McCann A."/>
            <person name="Guo C."/>
            <person name="Argimon S."/>
            <person name="Zhang W."/>
            <person name="Yang X."/>
            <person name="Jeffery I.B."/>
            <person name="Cooney J.C."/>
            <person name="Kagawa T.F."/>
            <person name="Liu W."/>
            <person name="Song Y."/>
            <person name="Salvetti E."/>
            <person name="Wrobel A."/>
            <person name="Rasinkangas P."/>
            <person name="Parkhill J."/>
            <person name="Rea M.C."/>
            <person name="O'Sullivan O."/>
            <person name="Ritari J."/>
            <person name="Douillard F.P."/>
            <person name="Paul Ross R."/>
            <person name="Yang R."/>
            <person name="Briner A.E."/>
            <person name="Felis G.E."/>
            <person name="de Vos W.M."/>
            <person name="Barrangou R."/>
            <person name="Klaenhammer T.R."/>
            <person name="Caufield P.W."/>
            <person name="Cui Y."/>
            <person name="Zhang H."/>
            <person name="O'Toole P.W."/>
        </authorList>
    </citation>
    <scope>NUCLEOTIDE SEQUENCE [LARGE SCALE GENOMIC DNA]</scope>
    <source>
        <strain evidence="5 6">DSM 14857</strain>
    </source>
</reference>
<sequence>MPNFNDNNLTPLTGFWCLPMGRFTDYDREVLTDIYLPLIGPSAFALYQLLWQKVPNKEIVTDRESHTVLLSELGIDTREFYEARIKLEAMSLIRTYEKHDELGDYLIYQLIEPQSPSQFINDNILSIFLLENIGETQYNKIVAKYSQKLTVLENSHEISKVFSDIYHISSKVNAPPATITESQEGFPQNKRATGPKTESVVNNDLDYELIGNIVARSAKVTREDLTKNQKLINDLHTLYGLNEVNLGNAIAKSTSLITNQIDPVALQNLVEQHYERKVNIGTRVASEPLQKADGNFDKNDPQSVLLYRAKTTSPADFLAEEQHQNNNAPGLVESRALRTMNSRSVLSAPVLNILIHYVLQSSPTLTLPLMETMANDWRRHDVKTPEDALKRIEEHQNRPRGNSRNFNGPKKVEQSTDWSKVKSQQVDNGNEAEAEKKRQEMLRNLRNKGK</sequence>
<dbReference type="PATRIC" id="fig|1423815.3.peg.25"/>
<feature type="domain" description="Replicative helicase loading/DNA remodeling protein DnaB N-terminal winged helix" evidence="4">
    <location>
        <begin position="24"/>
        <end position="272"/>
    </location>
</feature>
<dbReference type="InterPro" id="IPR006343">
    <property type="entry name" value="DnaB/C_C"/>
</dbReference>
<feature type="domain" description="DnaB/C C-terminal" evidence="3">
    <location>
        <begin position="333"/>
        <end position="391"/>
    </location>
</feature>
<dbReference type="AlphaFoldDB" id="A0A0R1SNP7"/>
<name>A0A0R1SNP7_9LACO</name>
<dbReference type="RefSeq" id="WP_010623726.1">
    <property type="nucleotide sequence ID" value="NZ_AZFA01000001.1"/>
</dbReference>
<dbReference type="STRING" id="1423815.FC27_GL000025"/>
<dbReference type="Pfam" id="PF07261">
    <property type="entry name" value="DnaB_2"/>
    <property type="match status" value="1"/>
</dbReference>
<accession>A0A0R1SNP7</accession>
<dbReference type="EMBL" id="AZFA01000001">
    <property type="protein sequence ID" value="KRL68330.1"/>
    <property type="molecule type" value="Genomic_DNA"/>
</dbReference>
<protein>
    <submittedName>
        <fullName evidence="5">Replication initiation membrane attachment protein</fullName>
    </submittedName>
</protein>
<feature type="compositionally biased region" description="Polar residues" evidence="2">
    <location>
        <begin position="415"/>
        <end position="428"/>
    </location>
</feature>
<organism evidence="5 6">
    <name type="scientific">Companilactobacillus versmoldensis DSM 14857 = KCTC 3814</name>
    <dbReference type="NCBI Taxonomy" id="1423815"/>
    <lineage>
        <taxon>Bacteria</taxon>
        <taxon>Bacillati</taxon>
        <taxon>Bacillota</taxon>
        <taxon>Bacilli</taxon>
        <taxon>Lactobacillales</taxon>
        <taxon>Lactobacillaceae</taxon>
        <taxon>Companilactobacillus</taxon>
    </lineage>
</organism>
<keyword evidence="6" id="KW-1185">Reference proteome</keyword>
<feature type="region of interest" description="Disordered" evidence="2">
    <location>
        <begin position="177"/>
        <end position="198"/>
    </location>
</feature>
<comment type="similarity">
    <text evidence="1">Belongs to the DnaB/DnaD family.</text>
</comment>
<evidence type="ECO:0000259" key="3">
    <source>
        <dbReference type="Pfam" id="PF07261"/>
    </source>
</evidence>
<dbReference type="eggNOG" id="COG3611">
    <property type="taxonomic scope" value="Bacteria"/>
</dbReference>
<evidence type="ECO:0000256" key="1">
    <source>
        <dbReference type="ARBA" id="ARBA00093462"/>
    </source>
</evidence>
<dbReference type="Proteomes" id="UP000051647">
    <property type="component" value="Unassembled WGS sequence"/>
</dbReference>
<dbReference type="OrthoDB" id="2082007at2"/>
<evidence type="ECO:0000256" key="2">
    <source>
        <dbReference type="SAM" id="MobiDB-lite"/>
    </source>
</evidence>
<dbReference type="Pfam" id="PF25888">
    <property type="entry name" value="WHD_DnaB"/>
    <property type="match status" value="1"/>
</dbReference>